<dbReference type="AlphaFoldDB" id="A0A2U3QBP8"/>
<protein>
    <submittedName>
        <fullName evidence="3">Uncharacterized protein</fullName>
    </submittedName>
</protein>
<accession>A0A2U3QBP8</accession>
<dbReference type="Proteomes" id="UP000246085">
    <property type="component" value="Chromosome BRAD3257"/>
</dbReference>
<evidence type="ECO:0000313" key="3">
    <source>
        <dbReference type="EMBL" id="SPP98759.1"/>
    </source>
</evidence>
<evidence type="ECO:0000256" key="2">
    <source>
        <dbReference type="SAM" id="Phobius"/>
    </source>
</evidence>
<proteinExistence type="predicted"/>
<feature type="region of interest" description="Disordered" evidence="1">
    <location>
        <begin position="118"/>
        <end position="150"/>
    </location>
</feature>
<organism evidence="3 4">
    <name type="scientific">Bradyrhizobium vignae</name>
    <dbReference type="NCBI Taxonomy" id="1549949"/>
    <lineage>
        <taxon>Bacteria</taxon>
        <taxon>Pseudomonadati</taxon>
        <taxon>Pseudomonadota</taxon>
        <taxon>Alphaproteobacteria</taxon>
        <taxon>Hyphomicrobiales</taxon>
        <taxon>Nitrobacteraceae</taxon>
        <taxon>Bradyrhizobium</taxon>
    </lineage>
</organism>
<keyword evidence="2" id="KW-1133">Transmembrane helix</keyword>
<dbReference type="KEGG" id="bvz:BRAD3257_8166"/>
<reference evidence="3 4" key="1">
    <citation type="submission" date="2018-03" db="EMBL/GenBank/DDBJ databases">
        <authorList>
            <person name="Gully D."/>
        </authorList>
    </citation>
    <scope>NUCLEOTIDE SEQUENCE [LARGE SCALE GENOMIC DNA]</scope>
    <source>
        <strain evidence="3">ORS3257</strain>
    </source>
</reference>
<gene>
    <name evidence="3" type="ORF">BRAD3257_8166</name>
</gene>
<evidence type="ECO:0000256" key="1">
    <source>
        <dbReference type="SAM" id="MobiDB-lite"/>
    </source>
</evidence>
<evidence type="ECO:0000313" key="4">
    <source>
        <dbReference type="Proteomes" id="UP000246085"/>
    </source>
</evidence>
<sequence length="150" mass="16296">MRFERLPLADAFAAYIPLVARSSNVSTLLKAVILSTALVVVIGFSISAWNSWCRLQQANRIVAVAAISADVFKAMANIRSDRSTSSRQVTSDIQMDKDVETYIRGIRDELMPALARAKGTPAQHDRCPPGQAQLPATRSVVSSGAPIWEP</sequence>
<dbReference type="EMBL" id="LS398110">
    <property type="protein sequence ID" value="SPP98759.1"/>
    <property type="molecule type" value="Genomic_DNA"/>
</dbReference>
<dbReference type="RefSeq" id="WP_244607824.1">
    <property type="nucleotide sequence ID" value="NZ_JAGIKT010000046.1"/>
</dbReference>
<keyword evidence="2" id="KW-0812">Transmembrane</keyword>
<feature type="transmembrane region" description="Helical" evidence="2">
    <location>
        <begin position="28"/>
        <end position="49"/>
    </location>
</feature>
<name>A0A2U3QBP8_9BRAD</name>
<keyword evidence="2" id="KW-0472">Membrane</keyword>